<proteinExistence type="predicted"/>
<feature type="domain" description="Zinc knuckle CX2CX4HX4C" evidence="2">
    <location>
        <begin position="24"/>
        <end position="71"/>
    </location>
</feature>
<evidence type="ECO:0000256" key="1">
    <source>
        <dbReference type="SAM" id="MobiDB-lite"/>
    </source>
</evidence>
<feature type="compositionally biased region" description="Basic and acidic residues" evidence="1">
    <location>
        <begin position="212"/>
        <end position="228"/>
    </location>
</feature>
<dbReference type="Proteomes" id="UP000596660">
    <property type="component" value="Unplaced"/>
</dbReference>
<evidence type="ECO:0000259" key="2">
    <source>
        <dbReference type="Pfam" id="PF14392"/>
    </source>
</evidence>
<feature type="region of interest" description="Disordered" evidence="1">
    <location>
        <begin position="212"/>
        <end position="285"/>
    </location>
</feature>
<accession>A0A803LLX8</accession>
<organism evidence="3 4">
    <name type="scientific">Chenopodium quinoa</name>
    <name type="common">Quinoa</name>
    <dbReference type="NCBI Taxonomy" id="63459"/>
    <lineage>
        <taxon>Eukaryota</taxon>
        <taxon>Viridiplantae</taxon>
        <taxon>Streptophyta</taxon>
        <taxon>Embryophyta</taxon>
        <taxon>Tracheophyta</taxon>
        <taxon>Spermatophyta</taxon>
        <taxon>Magnoliopsida</taxon>
        <taxon>eudicotyledons</taxon>
        <taxon>Gunneridae</taxon>
        <taxon>Pentapetalae</taxon>
        <taxon>Caryophyllales</taxon>
        <taxon>Chenopodiaceae</taxon>
        <taxon>Chenopodioideae</taxon>
        <taxon>Atripliceae</taxon>
        <taxon>Chenopodium</taxon>
    </lineage>
</organism>
<dbReference type="EnsemblPlants" id="AUR62015289-RA">
    <property type="protein sequence ID" value="AUR62015289-RA:cds"/>
    <property type="gene ID" value="AUR62015289"/>
</dbReference>
<keyword evidence="4" id="KW-1185">Reference proteome</keyword>
<dbReference type="Pfam" id="PF14392">
    <property type="entry name" value="zf-CCHC_4"/>
    <property type="match status" value="1"/>
</dbReference>
<evidence type="ECO:0000313" key="4">
    <source>
        <dbReference type="Proteomes" id="UP000596660"/>
    </source>
</evidence>
<reference evidence="3" key="2">
    <citation type="submission" date="2021-03" db="UniProtKB">
        <authorList>
            <consortium name="EnsemblPlants"/>
        </authorList>
    </citation>
    <scope>IDENTIFICATION</scope>
</reference>
<sequence>MGDVIEIEEDVLGIGRYRRVKLMLDTSKPLRWFQMIKDHKGRELRVDFAYERLPFFCFACGIMGHSEKDFHNVAEEDRQDQLGWSTDLKATPRKERVDREKEGNLGSLDLVQTISAKVNVIAEPTTKDMALHATEDTQTFVFGTPSLNMIECDASNKTQALINISNLEAAESNKGVKERDRKWKRVARAQQEGKAEYAASLLSKRSLSERSDVLDDGACGEKKSRQHDVVASITRDLPSRSKEEEAYGLGCSQCRHNRRLPGSDPGQTGVGFRTRVPSSPVTPPPKTDAAWELMYETVGLLVAPLNERA</sequence>
<reference evidence="3" key="1">
    <citation type="journal article" date="2017" name="Nature">
        <title>The genome of Chenopodium quinoa.</title>
        <authorList>
            <person name="Jarvis D.E."/>
            <person name="Ho Y.S."/>
            <person name="Lightfoot D.J."/>
            <person name="Schmoeckel S.M."/>
            <person name="Li B."/>
            <person name="Borm T.J.A."/>
            <person name="Ohyanagi H."/>
            <person name="Mineta K."/>
            <person name="Michell C.T."/>
            <person name="Saber N."/>
            <person name="Kharbatia N.M."/>
            <person name="Rupper R.R."/>
            <person name="Sharp A.R."/>
            <person name="Dally N."/>
            <person name="Boughton B.A."/>
            <person name="Woo Y.H."/>
            <person name="Gao G."/>
            <person name="Schijlen E.G.W.M."/>
            <person name="Guo X."/>
            <person name="Momin A.A."/>
            <person name="Negrao S."/>
            <person name="Al-Babili S."/>
            <person name="Gehring C."/>
            <person name="Roessner U."/>
            <person name="Jung C."/>
            <person name="Murphy K."/>
            <person name="Arold S.T."/>
            <person name="Gojobori T."/>
            <person name="van der Linden C.G."/>
            <person name="van Loo E.N."/>
            <person name="Jellen E.N."/>
            <person name="Maughan P.J."/>
            <person name="Tester M."/>
        </authorList>
    </citation>
    <scope>NUCLEOTIDE SEQUENCE [LARGE SCALE GENOMIC DNA]</scope>
    <source>
        <strain evidence="3">cv. PI 614886</strain>
    </source>
</reference>
<name>A0A803LLX8_CHEQI</name>
<evidence type="ECO:0000313" key="3">
    <source>
        <dbReference type="EnsemblPlants" id="AUR62015289-RA:cds"/>
    </source>
</evidence>
<protein>
    <recommendedName>
        <fullName evidence="2">Zinc knuckle CX2CX4HX4C domain-containing protein</fullName>
    </recommendedName>
</protein>
<dbReference type="Gramene" id="AUR62015289-RA">
    <property type="protein sequence ID" value="AUR62015289-RA:cds"/>
    <property type="gene ID" value="AUR62015289"/>
</dbReference>
<dbReference type="AlphaFoldDB" id="A0A803LLX8"/>
<dbReference type="InterPro" id="IPR025836">
    <property type="entry name" value="Zn_knuckle_CX2CX4HX4C"/>
</dbReference>